<dbReference type="Pfam" id="PF01446">
    <property type="entry name" value="Rep_1"/>
    <property type="match status" value="1"/>
</dbReference>
<dbReference type="STRING" id="1123404.SAMN02745784_03218"/>
<evidence type="ECO:0000256" key="2">
    <source>
        <dbReference type="ARBA" id="ARBA00022705"/>
    </source>
</evidence>
<evidence type="ECO:0000313" key="4">
    <source>
        <dbReference type="Proteomes" id="UP000184114"/>
    </source>
</evidence>
<dbReference type="GeneID" id="90996652"/>
<comment type="similarity">
    <text evidence="1">Belongs to the Gram-positive plasmids replication protein type 1 family.</text>
</comment>
<name>A0A1M4ZX61_9FIRM</name>
<keyword evidence="4" id="KW-1185">Reference proteome</keyword>
<reference evidence="4" key="1">
    <citation type="submission" date="2016-11" db="EMBL/GenBank/DDBJ databases">
        <authorList>
            <person name="Varghese N."/>
            <person name="Submissions S."/>
        </authorList>
    </citation>
    <scope>NUCLEOTIDE SEQUENCE [LARGE SCALE GENOMIC DNA]</scope>
    <source>
        <strain evidence="4">DSM 18095</strain>
    </source>
</reference>
<evidence type="ECO:0000313" key="3">
    <source>
        <dbReference type="EMBL" id="SHF22226.1"/>
    </source>
</evidence>
<dbReference type="GO" id="GO:0003677">
    <property type="term" value="F:DNA binding"/>
    <property type="evidence" value="ECO:0007669"/>
    <property type="project" value="InterPro"/>
</dbReference>
<protein>
    <submittedName>
        <fullName evidence="3">Plasmid rolling circle replication initiator protein REP and truncated derivatives</fullName>
    </submittedName>
</protein>
<dbReference type="GO" id="GO:0006260">
    <property type="term" value="P:DNA replication"/>
    <property type="evidence" value="ECO:0007669"/>
    <property type="project" value="UniProtKB-KW"/>
</dbReference>
<keyword evidence="2" id="KW-0235">DNA replication</keyword>
<dbReference type="RefSeq" id="WP_072978141.1">
    <property type="nucleotide sequence ID" value="NZ_FQTY01000035.1"/>
</dbReference>
<accession>A0A1M4ZX61</accession>
<dbReference type="InterPro" id="IPR000989">
    <property type="entry name" value="Rep"/>
</dbReference>
<dbReference type="EMBL" id="FQTY01000035">
    <property type="protein sequence ID" value="SHF22226.1"/>
    <property type="molecule type" value="Genomic_DNA"/>
</dbReference>
<proteinExistence type="inferred from homology"/>
<dbReference type="AlphaFoldDB" id="A0A1M4ZX61"/>
<evidence type="ECO:0000256" key="1">
    <source>
        <dbReference type="ARBA" id="ARBA00008909"/>
    </source>
</evidence>
<dbReference type="Proteomes" id="UP000184114">
    <property type="component" value="Unassembled WGS sequence"/>
</dbReference>
<organism evidence="3 4">
    <name type="scientific">Tissierella praeacuta DSM 18095</name>
    <dbReference type="NCBI Taxonomy" id="1123404"/>
    <lineage>
        <taxon>Bacteria</taxon>
        <taxon>Bacillati</taxon>
        <taxon>Bacillota</taxon>
        <taxon>Tissierellia</taxon>
        <taxon>Tissierellales</taxon>
        <taxon>Tissierellaceae</taxon>
        <taxon>Tissierella</taxon>
    </lineage>
</organism>
<sequence>MYNNHSIEKEKNKVLKDVNKEGKERPWREKKLKTLELAEVYKEIGLDNKAFRVEYCSCQLAFKVDNETGEKKLDSMMSCQVRLCPMCNWRRSLKIYGQVSKVMDKALEDKDYRFLFLTLTCENVEGKELSRTIDRLFHAFKKLSERKIFKQSVKGWFRALEVTHNLNEQSSSYNTYHPHFHIILMVNKSYFNKPEIYISQEKWTSLWKSCLKVDYTPIVHITAFKTGNKKETAKSVAETAKYTVKDEDYLIPEDKELSKEAVYILDRALANRRLVAFGGKLRKIHRELNLDDIENGDLVNTDNEDEVLREDVKYHIEVYDWNIGYKQYIKR</sequence>
<gene>
    <name evidence="3" type="ORF">SAMN02745784_03218</name>
</gene>